<dbReference type="PROSITE" id="PS50024">
    <property type="entry name" value="SEA"/>
    <property type="match status" value="2"/>
</dbReference>
<reference evidence="2 3" key="1">
    <citation type="journal article" date="2023" name="Sci. Data">
        <title>Genome assembly of the Korean intertidal mud-creeper Batillaria attramentaria.</title>
        <authorList>
            <person name="Patra A.K."/>
            <person name="Ho P.T."/>
            <person name="Jun S."/>
            <person name="Lee S.J."/>
            <person name="Kim Y."/>
            <person name="Won Y.J."/>
        </authorList>
    </citation>
    <scope>NUCLEOTIDE SEQUENCE [LARGE SCALE GENOMIC DNA]</scope>
    <source>
        <strain evidence="2">Wonlab-2016</strain>
    </source>
</reference>
<dbReference type="SUPFAM" id="SSF82671">
    <property type="entry name" value="SEA domain"/>
    <property type="match status" value="1"/>
</dbReference>
<evidence type="ECO:0000313" key="2">
    <source>
        <dbReference type="EMBL" id="KAK7445357.1"/>
    </source>
</evidence>
<feature type="non-terminal residue" evidence="2">
    <location>
        <position position="285"/>
    </location>
</feature>
<accession>A0ABD0J0G8</accession>
<feature type="domain" description="SEA" evidence="1">
    <location>
        <begin position="180"/>
        <end position="285"/>
    </location>
</feature>
<evidence type="ECO:0000259" key="1">
    <source>
        <dbReference type="PROSITE" id="PS50024"/>
    </source>
</evidence>
<evidence type="ECO:0000313" key="3">
    <source>
        <dbReference type="Proteomes" id="UP001519460"/>
    </source>
</evidence>
<protein>
    <recommendedName>
        <fullName evidence="1">SEA domain-containing protein</fullName>
    </recommendedName>
</protein>
<dbReference type="Proteomes" id="UP001519460">
    <property type="component" value="Unassembled WGS sequence"/>
</dbReference>
<sequence>MKSVFGSGFQTITQINFKEGSIIVDLQAEFDGSSDVSAQTVTSRLRETTANFTALSNGVIDQQSINVTVTGPPVITTVTPDTTVATTDDATTATNVTVTPTEETTTATTNTTSTPAAATTAATSLAATTAANVTVTPAEETTTTSFNTTAADSMTSTEMTTTGTTSPAPNTTIMISTTTPPVIVRLSFRIEGGLQWSNAYENKNSTEYRRLLDFVKTWLKYVFGDDFMDISKIGFRQGSIVVDVDAILNPESDVTAASVTSQLQNARDSFTAIANATLDDTFKVT</sequence>
<dbReference type="EMBL" id="JACVVK020000795">
    <property type="protein sequence ID" value="KAK7445357.1"/>
    <property type="molecule type" value="Genomic_DNA"/>
</dbReference>
<gene>
    <name evidence="2" type="ORF">BaRGS_00040363</name>
</gene>
<dbReference type="Pfam" id="PF01390">
    <property type="entry name" value="SEA"/>
    <property type="match status" value="1"/>
</dbReference>
<feature type="domain" description="SEA" evidence="1">
    <location>
        <begin position="1"/>
        <end position="72"/>
    </location>
</feature>
<dbReference type="InterPro" id="IPR000082">
    <property type="entry name" value="SEA_dom"/>
</dbReference>
<proteinExistence type="predicted"/>
<name>A0ABD0J0G8_9CAEN</name>
<keyword evidence="3" id="KW-1185">Reference proteome</keyword>
<dbReference type="AlphaFoldDB" id="A0ABD0J0G8"/>
<dbReference type="InterPro" id="IPR036364">
    <property type="entry name" value="SEA_dom_sf"/>
</dbReference>
<organism evidence="2 3">
    <name type="scientific">Batillaria attramentaria</name>
    <dbReference type="NCBI Taxonomy" id="370345"/>
    <lineage>
        <taxon>Eukaryota</taxon>
        <taxon>Metazoa</taxon>
        <taxon>Spiralia</taxon>
        <taxon>Lophotrochozoa</taxon>
        <taxon>Mollusca</taxon>
        <taxon>Gastropoda</taxon>
        <taxon>Caenogastropoda</taxon>
        <taxon>Sorbeoconcha</taxon>
        <taxon>Cerithioidea</taxon>
        <taxon>Batillariidae</taxon>
        <taxon>Batillaria</taxon>
    </lineage>
</organism>
<comment type="caution">
    <text evidence="2">The sequence shown here is derived from an EMBL/GenBank/DDBJ whole genome shotgun (WGS) entry which is preliminary data.</text>
</comment>